<sequence length="130" mass="15441">MKPLITRKTVGTYLRQTYALNEQQLFDNKFVSQEMRNEILTNLLEEFSSSFYGNGKLIARDPFTKKDISLTTPDFDTINTMDSVMKLLSDTHKQRMETIDRYRKQHLQSLERTKELEIEEKKQTDITIER</sequence>
<organism evidence="1 2">
    <name type="scientific">Dokdonia pacifica</name>
    <dbReference type="NCBI Taxonomy" id="1627892"/>
    <lineage>
        <taxon>Bacteria</taxon>
        <taxon>Pseudomonadati</taxon>
        <taxon>Bacteroidota</taxon>
        <taxon>Flavobacteriia</taxon>
        <taxon>Flavobacteriales</taxon>
        <taxon>Flavobacteriaceae</taxon>
        <taxon>Dokdonia</taxon>
    </lineage>
</organism>
<keyword evidence="2" id="KW-1185">Reference proteome</keyword>
<evidence type="ECO:0000313" key="2">
    <source>
        <dbReference type="Proteomes" id="UP000198379"/>
    </source>
</evidence>
<proteinExistence type="predicted"/>
<accession>A0A238VNH0</accession>
<dbReference type="Proteomes" id="UP000198379">
    <property type="component" value="Unassembled WGS sequence"/>
</dbReference>
<name>A0A238VNH0_9FLAO</name>
<protein>
    <submittedName>
        <fullName evidence="1">Uncharacterized protein</fullName>
    </submittedName>
</protein>
<gene>
    <name evidence="1" type="ORF">SAMN06265376_10177</name>
</gene>
<reference evidence="1 2" key="1">
    <citation type="submission" date="2017-06" db="EMBL/GenBank/DDBJ databases">
        <authorList>
            <person name="Kim H.J."/>
            <person name="Triplett B.A."/>
        </authorList>
    </citation>
    <scope>NUCLEOTIDE SEQUENCE [LARGE SCALE GENOMIC DNA]</scope>
    <source>
        <strain evidence="1 2">DSM 25597</strain>
    </source>
</reference>
<dbReference type="AlphaFoldDB" id="A0A238VNH0"/>
<evidence type="ECO:0000313" key="1">
    <source>
        <dbReference type="EMBL" id="SNR35687.1"/>
    </source>
</evidence>
<dbReference type="RefSeq" id="WP_089369455.1">
    <property type="nucleotide sequence ID" value="NZ_BMEP01000002.1"/>
</dbReference>
<dbReference type="EMBL" id="FZNY01000001">
    <property type="protein sequence ID" value="SNR35687.1"/>
    <property type="molecule type" value="Genomic_DNA"/>
</dbReference>